<organism evidence="1 2">
    <name type="scientific">Chrysochromulina tobinii</name>
    <dbReference type="NCBI Taxonomy" id="1460289"/>
    <lineage>
        <taxon>Eukaryota</taxon>
        <taxon>Haptista</taxon>
        <taxon>Haptophyta</taxon>
        <taxon>Prymnesiophyceae</taxon>
        <taxon>Prymnesiales</taxon>
        <taxon>Chrysochromulinaceae</taxon>
        <taxon>Chrysochromulina</taxon>
    </lineage>
</organism>
<reference evidence="2" key="1">
    <citation type="journal article" date="2015" name="PLoS Genet.">
        <title>Genome Sequence and Transcriptome Analyses of Chrysochromulina tobin: Metabolic Tools for Enhanced Algal Fitness in the Prominent Order Prymnesiales (Haptophyceae).</title>
        <authorList>
            <person name="Hovde B.T."/>
            <person name="Deodato C.R."/>
            <person name="Hunsperger H.M."/>
            <person name="Ryken S.A."/>
            <person name="Yost W."/>
            <person name="Jha R.K."/>
            <person name="Patterson J."/>
            <person name="Monnat R.J. Jr."/>
            <person name="Barlow S.B."/>
            <person name="Starkenburg S.R."/>
            <person name="Cattolico R.A."/>
        </authorList>
    </citation>
    <scope>NUCLEOTIDE SEQUENCE</scope>
    <source>
        <strain evidence="2">CCMP291</strain>
    </source>
</reference>
<proteinExistence type="predicted"/>
<comment type="caution">
    <text evidence="1">The sequence shown here is derived from an EMBL/GenBank/DDBJ whole genome shotgun (WGS) entry which is preliminary data.</text>
</comment>
<sequence length="78" mass="8727">MQASIAAKAEMQVELTKSQGRAIKQTVEEIAVLNANLTEFKRVNAFEEAATTFRQLDEAVTKLNQQKDAVRNTLSQLF</sequence>
<evidence type="ECO:0000313" key="2">
    <source>
        <dbReference type="Proteomes" id="UP000037460"/>
    </source>
</evidence>
<name>A0A0M0KAB1_9EUKA</name>
<dbReference type="Proteomes" id="UP000037460">
    <property type="component" value="Unassembled WGS sequence"/>
</dbReference>
<accession>A0A0M0KAB1</accession>
<gene>
    <name evidence="1" type="ORF">Ctob_016744</name>
</gene>
<dbReference type="EMBL" id="JWZX01000839">
    <property type="protein sequence ID" value="KOO35512.1"/>
    <property type="molecule type" value="Genomic_DNA"/>
</dbReference>
<keyword evidence="2" id="KW-1185">Reference proteome</keyword>
<protein>
    <submittedName>
        <fullName evidence="1">Uncharacterized protein</fullName>
    </submittedName>
</protein>
<evidence type="ECO:0000313" key="1">
    <source>
        <dbReference type="EMBL" id="KOO35512.1"/>
    </source>
</evidence>
<dbReference type="AlphaFoldDB" id="A0A0M0KAB1"/>